<dbReference type="Proteomes" id="UP000033188">
    <property type="component" value="Chromosome 1"/>
</dbReference>
<accession>A0A061D1I8</accession>
<dbReference type="GeneID" id="24563202"/>
<dbReference type="RefSeq" id="XP_012766847.1">
    <property type="nucleotide sequence ID" value="XM_012911393.1"/>
</dbReference>
<dbReference type="EMBL" id="LK391707">
    <property type="protein sequence ID" value="CDR94661.1"/>
    <property type="molecule type" value="Genomic_DNA"/>
</dbReference>
<gene>
    <name evidence="1" type="ORF">BBBOND_0109590</name>
</gene>
<dbReference type="KEGG" id="bbig:BBBOND_0109590"/>
<protein>
    <submittedName>
        <fullName evidence="1">Uncharacterized protein</fullName>
    </submittedName>
</protein>
<proteinExistence type="predicted"/>
<dbReference type="AlphaFoldDB" id="A0A061D1I8"/>
<keyword evidence="2" id="KW-1185">Reference proteome</keyword>
<organism evidence="1 2">
    <name type="scientific">Babesia bigemina</name>
    <dbReference type="NCBI Taxonomy" id="5866"/>
    <lineage>
        <taxon>Eukaryota</taxon>
        <taxon>Sar</taxon>
        <taxon>Alveolata</taxon>
        <taxon>Apicomplexa</taxon>
        <taxon>Aconoidasida</taxon>
        <taxon>Piroplasmida</taxon>
        <taxon>Babesiidae</taxon>
        <taxon>Babesia</taxon>
    </lineage>
</organism>
<sequence>MASIVAAVLECDREDEHSDQCKENKNSRNTEYESGKHYCKLQLDGECLGRECSTFYYTTGRCRAKCQYCGTLCGQHVFFLQCTIGGPSLESY</sequence>
<dbReference type="VEuPathDB" id="PiroplasmaDB:BBBOND_0109590"/>
<name>A0A061D1I8_BABBI</name>
<evidence type="ECO:0000313" key="2">
    <source>
        <dbReference type="Proteomes" id="UP000033188"/>
    </source>
</evidence>
<reference evidence="2" key="1">
    <citation type="journal article" date="2014" name="Nucleic Acids Res.">
        <title>The evolutionary dynamics of variant antigen genes in Babesia reveal a history of genomic innovation underlying host-parasite interaction.</title>
        <authorList>
            <person name="Jackson A.P."/>
            <person name="Otto T.D."/>
            <person name="Darby A."/>
            <person name="Ramaprasad A."/>
            <person name="Xia D."/>
            <person name="Echaide I.E."/>
            <person name="Farber M."/>
            <person name="Gahlot S."/>
            <person name="Gamble J."/>
            <person name="Gupta D."/>
            <person name="Gupta Y."/>
            <person name="Jackson L."/>
            <person name="Malandrin L."/>
            <person name="Malas T.B."/>
            <person name="Moussa E."/>
            <person name="Nair M."/>
            <person name="Reid A.J."/>
            <person name="Sanders M."/>
            <person name="Sharma J."/>
            <person name="Tracey A."/>
            <person name="Quail M.A."/>
            <person name="Weir W."/>
            <person name="Wastling J.M."/>
            <person name="Hall N."/>
            <person name="Willadsen P."/>
            <person name="Lingelbach K."/>
            <person name="Shiels B."/>
            <person name="Tait A."/>
            <person name="Berriman M."/>
            <person name="Allred D.R."/>
            <person name="Pain A."/>
        </authorList>
    </citation>
    <scope>NUCLEOTIDE SEQUENCE [LARGE SCALE GENOMIC DNA]</scope>
    <source>
        <strain evidence="2">Bond</strain>
    </source>
</reference>
<evidence type="ECO:0000313" key="1">
    <source>
        <dbReference type="EMBL" id="CDR94661.1"/>
    </source>
</evidence>